<evidence type="ECO:0000256" key="5">
    <source>
        <dbReference type="ARBA" id="ARBA00022679"/>
    </source>
</evidence>
<dbReference type="InterPro" id="IPR035965">
    <property type="entry name" value="PAS-like_dom_sf"/>
</dbReference>
<dbReference type="InterPro" id="IPR001610">
    <property type="entry name" value="PAC"/>
</dbReference>
<evidence type="ECO:0000259" key="10">
    <source>
        <dbReference type="PROSITE" id="PS50113"/>
    </source>
</evidence>
<dbReference type="InterPro" id="IPR000700">
    <property type="entry name" value="PAS-assoc_C"/>
</dbReference>
<name>A0A7X0RJY3_9ACTN</name>
<evidence type="ECO:0000256" key="2">
    <source>
        <dbReference type="ARBA" id="ARBA00004236"/>
    </source>
</evidence>
<dbReference type="InterPro" id="IPR003594">
    <property type="entry name" value="HATPase_dom"/>
</dbReference>
<evidence type="ECO:0000259" key="9">
    <source>
        <dbReference type="PROSITE" id="PS50112"/>
    </source>
</evidence>
<dbReference type="PROSITE" id="PS50109">
    <property type="entry name" value="HIS_KIN"/>
    <property type="match status" value="1"/>
</dbReference>
<dbReference type="EMBL" id="JACKXE010000002">
    <property type="protein sequence ID" value="MBB6629701.1"/>
    <property type="molecule type" value="Genomic_DNA"/>
</dbReference>
<feature type="domain" description="PAS" evidence="9">
    <location>
        <begin position="114"/>
        <end position="184"/>
    </location>
</feature>
<dbReference type="SMART" id="SM00387">
    <property type="entry name" value="HATPase_c"/>
    <property type="match status" value="1"/>
</dbReference>
<organism evidence="11 12">
    <name type="scientific">Nocardioides luti</name>
    <dbReference type="NCBI Taxonomy" id="2761101"/>
    <lineage>
        <taxon>Bacteria</taxon>
        <taxon>Bacillati</taxon>
        <taxon>Actinomycetota</taxon>
        <taxon>Actinomycetes</taxon>
        <taxon>Propionibacteriales</taxon>
        <taxon>Nocardioidaceae</taxon>
        <taxon>Nocardioides</taxon>
    </lineage>
</organism>
<dbReference type="PROSITE" id="PS50112">
    <property type="entry name" value="PAS"/>
    <property type="match status" value="1"/>
</dbReference>
<keyword evidence="5" id="KW-0808">Transferase</keyword>
<dbReference type="Pfam" id="PF00512">
    <property type="entry name" value="HisKA"/>
    <property type="match status" value="1"/>
</dbReference>
<evidence type="ECO:0000256" key="1">
    <source>
        <dbReference type="ARBA" id="ARBA00000085"/>
    </source>
</evidence>
<dbReference type="SMART" id="SM00388">
    <property type="entry name" value="HisKA"/>
    <property type="match status" value="1"/>
</dbReference>
<dbReference type="InterPro" id="IPR003661">
    <property type="entry name" value="HisK_dim/P_dom"/>
</dbReference>
<dbReference type="InterPro" id="IPR005467">
    <property type="entry name" value="His_kinase_dom"/>
</dbReference>
<dbReference type="PANTHER" id="PTHR43304:SF1">
    <property type="entry name" value="PAC DOMAIN-CONTAINING PROTEIN"/>
    <property type="match status" value="1"/>
</dbReference>
<keyword evidence="6" id="KW-0418">Kinase</keyword>
<dbReference type="CDD" id="cd00130">
    <property type="entry name" value="PAS"/>
    <property type="match status" value="2"/>
</dbReference>
<dbReference type="CDD" id="cd00082">
    <property type="entry name" value="HisKA"/>
    <property type="match status" value="1"/>
</dbReference>
<dbReference type="RefSeq" id="WP_056680535.1">
    <property type="nucleotide sequence ID" value="NZ_JACKXE010000002.1"/>
</dbReference>
<dbReference type="Gene3D" id="3.30.565.10">
    <property type="entry name" value="Histidine kinase-like ATPase, C-terminal domain"/>
    <property type="match status" value="1"/>
</dbReference>
<feature type="domain" description="PAC" evidence="10">
    <location>
        <begin position="61"/>
        <end position="113"/>
    </location>
</feature>
<comment type="catalytic activity">
    <reaction evidence="1">
        <text>ATP + protein L-histidine = ADP + protein N-phospho-L-histidine.</text>
        <dbReference type="EC" id="2.7.13.3"/>
    </reaction>
</comment>
<keyword evidence="12" id="KW-1185">Reference proteome</keyword>
<dbReference type="EC" id="2.7.13.3" evidence="3"/>
<dbReference type="Proteomes" id="UP000523955">
    <property type="component" value="Unassembled WGS sequence"/>
</dbReference>
<comment type="subcellular location">
    <subcellularLocation>
        <location evidence="2">Cell membrane</location>
    </subcellularLocation>
</comment>
<gene>
    <name evidence="11" type="ORF">H5V45_20450</name>
</gene>
<dbReference type="GO" id="GO:0000155">
    <property type="term" value="F:phosphorelay sensor kinase activity"/>
    <property type="evidence" value="ECO:0007669"/>
    <property type="project" value="InterPro"/>
</dbReference>
<dbReference type="GO" id="GO:0005886">
    <property type="term" value="C:plasma membrane"/>
    <property type="evidence" value="ECO:0007669"/>
    <property type="project" value="UniProtKB-SubCell"/>
</dbReference>
<dbReference type="Pfam" id="PF08448">
    <property type="entry name" value="PAS_4"/>
    <property type="match status" value="2"/>
</dbReference>
<dbReference type="SUPFAM" id="SSF47384">
    <property type="entry name" value="Homodimeric domain of signal transducing histidine kinase"/>
    <property type="match status" value="1"/>
</dbReference>
<dbReference type="NCBIfam" id="TIGR00229">
    <property type="entry name" value="sensory_box"/>
    <property type="match status" value="2"/>
</dbReference>
<dbReference type="InterPro" id="IPR013656">
    <property type="entry name" value="PAS_4"/>
</dbReference>
<dbReference type="AlphaFoldDB" id="A0A7X0RJY3"/>
<feature type="domain" description="PAC" evidence="10">
    <location>
        <begin position="188"/>
        <end position="240"/>
    </location>
</feature>
<dbReference type="InterPro" id="IPR004358">
    <property type="entry name" value="Sig_transdc_His_kin-like_C"/>
</dbReference>
<dbReference type="Gene3D" id="3.30.450.20">
    <property type="entry name" value="PAS domain"/>
    <property type="match status" value="2"/>
</dbReference>
<reference evidence="11 12" key="1">
    <citation type="submission" date="2020-08" db="EMBL/GenBank/DDBJ databases">
        <authorList>
            <person name="Seo M.-J."/>
        </authorList>
    </citation>
    <scope>NUCLEOTIDE SEQUENCE [LARGE SCALE GENOMIC DNA]</scope>
    <source>
        <strain evidence="11 12">KIGAM211</strain>
    </source>
</reference>
<evidence type="ECO:0000256" key="7">
    <source>
        <dbReference type="ARBA" id="ARBA00023012"/>
    </source>
</evidence>
<proteinExistence type="predicted"/>
<evidence type="ECO:0000256" key="3">
    <source>
        <dbReference type="ARBA" id="ARBA00012438"/>
    </source>
</evidence>
<dbReference type="PANTHER" id="PTHR43304">
    <property type="entry name" value="PHYTOCHROME-LIKE PROTEIN CPH1"/>
    <property type="match status" value="1"/>
</dbReference>
<keyword evidence="7" id="KW-0902">Two-component regulatory system</keyword>
<evidence type="ECO:0000313" key="11">
    <source>
        <dbReference type="EMBL" id="MBB6629701.1"/>
    </source>
</evidence>
<dbReference type="InterPro" id="IPR000014">
    <property type="entry name" value="PAS"/>
</dbReference>
<dbReference type="Gene3D" id="1.10.287.130">
    <property type="match status" value="1"/>
</dbReference>
<keyword evidence="4" id="KW-0597">Phosphoprotein</keyword>
<evidence type="ECO:0000256" key="4">
    <source>
        <dbReference type="ARBA" id="ARBA00022553"/>
    </source>
</evidence>
<protein>
    <recommendedName>
        <fullName evidence="3">histidine kinase</fullName>
        <ecNumber evidence="3">2.7.13.3</ecNumber>
    </recommendedName>
</protein>
<dbReference type="PROSITE" id="PS50113">
    <property type="entry name" value="PAC"/>
    <property type="match status" value="2"/>
</dbReference>
<dbReference type="InterPro" id="IPR036890">
    <property type="entry name" value="HATPase_C_sf"/>
</dbReference>
<dbReference type="InterPro" id="IPR052162">
    <property type="entry name" value="Sensor_kinase/Photoreceptor"/>
</dbReference>
<comment type="caution">
    <text evidence="11">The sequence shown here is derived from an EMBL/GenBank/DDBJ whole genome shotgun (WGS) entry which is preliminary data.</text>
</comment>
<dbReference type="SMART" id="SM00091">
    <property type="entry name" value="PAS"/>
    <property type="match status" value="2"/>
</dbReference>
<evidence type="ECO:0000313" key="12">
    <source>
        <dbReference type="Proteomes" id="UP000523955"/>
    </source>
</evidence>
<dbReference type="SUPFAM" id="SSF55785">
    <property type="entry name" value="PYP-like sensor domain (PAS domain)"/>
    <property type="match status" value="2"/>
</dbReference>
<evidence type="ECO:0000256" key="6">
    <source>
        <dbReference type="ARBA" id="ARBA00022777"/>
    </source>
</evidence>
<dbReference type="InterPro" id="IPR036097">
    <property type="entry name" value="HisK_dim/P_sf"/>
</dbReference>
<feature type="domain" description="Histidine kinase" evidence="8">
    <location>
        <begin position="244"/>
        <end position="455"/>
    </location>
</feature>
<dbReference type="SMART" id="SM00086">
    <property type="entry name" value="PAC"/>
    <property type="match status" value="2"/>
</dbReference>
<accession>A0A7X0RJY3</accession>
<dbReference type="PRINTS" id="PR00344">
    <property type="entry name" value="BCTRLSENSOR"/>
</dbReference>
<evidence type="ECO:0000259" key="8">
    <source>
        <dbReference type="PROSITE" id="PS50109"/>
    </source>
</evidence>
<sequence>MRAFDLDAIFTFDRSLRYLSVNGSGLAALGLSREALEGKTLFDVFPAETVTMAEPWFRDALAGRSNTIDVPFAGRIFSQHLTPIRDESGQVVAAMGVVEDVTEARATAQARRESEERFRLSFDHAPIGKALVELDGRLRQVNKAFANLTRYSEQELLARSFQDITHPDDFDTHVDYSSRLLAGEIDAYDLEKRYITGSGSTVWAQLSVTLVRDPDGAPQYFIAQIQDITDRKVREASLRDMVAMLSHDLRAPMSVVTGYVEMLLDSWDSLRADERRSFLQKTKAAAHSVQALLENTLTVSELDDSGLVVYPAPVSVSEVAGEVLDNLGLTSSITLRATGDTTALVDRGHLTQIVTNLVTNALKYGAEPVVVNIRTDTDSVAVEVADAGPGVPPEFEPHLFDRFTRSEASRSGRERGSGLGLYIVRRLLLLNGGDVRYTPQPDGGAMFAFHLPRAAPRAPTSRRGQSVQ</sequence>
<dbReference type="Pfam" id="PF02518">
    <property type="entry name" value="HATPase_c"/>
    <property type="match status" value="1"/>
</dbReference>
<dbReference type="SUPFAM" id="SSF55874">
    <property type="entry name" value="ATPase domain of HSP90 chaperone/DNA topoisomerase II/histidine kinase"/>
    <property type="match status" value="1"/>
</dbReference>